<organism evidence="4 5">
    <name type="scientific">Hassallia byssoidea VB512170</name>
    <dbReference type="NCBI Taxonomy" id="1304833"/>
    <lineage>
        <taxon>Bacteria</taxon>
        <taxon>Bacillati</taxon>
        <taxon>Cyanobacteriota</taxon>
        <taxon>Cyanophyceae</taxon>
        <taxon>Nostocales</taxon>
        <taxon>Tolypothrichaceae</taxon>
        <taxon>Hassallia</taxon>
    </lineage>
</organism>
<keyword evidence="1" id="KW-0802">TPR repeat</keyword>
<proteinExistence type="predicted"/>
<dbReference type="AlphaFoldDB" id="A0A846H6L6"/>
<dbReference type="Proteomes" id="UP000031549">
    <property type="component" value="Unassembled WGS sequence"/>
</dbReference>
<evidence type="ECO:0000313" key="5">
    <source>
        <dbReference type="Proteomes" id="UP000031549"/>
    </source>
</evidence>
<dbReference type="InterPro" id="IPR011990">
    <property type="entry name" value="TPR-like_helical_dom_sf"/>
</dbReference>
<name>A0A846H6L6_9CYAN</name>
<dbReference type="SMART" id="SM00028">
    <property type="entry name" value="TPR"/>
    <property type="match status" value="7"/>
</dbReference>
<protein>
    <submittedName>
        <fullName evidence="4">CHAT domain-containing protein</fullName>
    </submittedName>
</protein>
<evidence type="ECO:0000313" key="4">
    <source>
        <dbReference type="EMBL" id="NEU72925.1"/>
    </source>
</evidence>
<gene>
    <name evidence="4" type="ORF">PI95_010205</name>
</gene>
<feature type="repeat" description="TPR" evidence="1">
    <location>
        <begin position="206"/>
        <end position="239"/>
    </location>
</feature>
<dbReference type="PROSITE" id="PS50005">
    <property type="entry name" value="TPR"/>
    <property type="match status" value="3"/>
</dbReference>
<feature type="signal peptide" evidence="2">
    <location>
        <begin position="1"/>
        <end position="23"/>
    </location>
</feature>
<reference evidence="4 5" key="1">
    <citation type="journal article" date="2015" name="Genome Announc.">
        <title>Draft Genome Sequence of Cyanobacterium Hassallia byssoidea Strain VB512170, Isolated from Monuments in India.</title>
        <authorList>
            <person name="Singh D."/>
            <person name="Chandrababunaidu M.M."/>
            <person name="Panda A."/>
            <person name="Sen D."/>
            <person name="Bhattacharyya S."/>
            <person name="Adhikary S.P."/>
            <person name="Tripathy S."/>
        </authorList>
    </citation>
    <scope>NUCLEOTIDE SEQUENCE [LARGE SCALE GENOMIC DNA]</scope>
    <source>
        <strain evidence="4 5">VB512170</strain>
    </source>
</reference>
<feature type="chain" id="PRO_5032936340" evidence="2">
    <location>
        <begin position="24"/>
        <end position="774"/>
    </location>
</feature>
<dbReference type="PANTHER" id="PTHR10098:SF108">
    <property type="entry name" value="TETRATRICOPEPTIDE REPEAT PROTEIN 28"/>
    <property type="match status" value="1"/>
</dbReference>
<feature type="domain" description="CHAT" evidence="3">
    <location>
        <begin position="489"/>
        <end position="772"/>
    </location>
</feature>
<dbReference type="Pfam" id="PF13424">
    <property type="entry name" value="TPR_12"/>
    <property type="match status" value="3"/>
</dbReference>
<dbReference type="RefSeq" id="WP_052324771.1">
    <property type="nucleotide sequence ID" value="NZ_JTCM02000016.1"/>
</dbReference>
<feature type="repeat" description="TPR" evidence="1">
    <location>
        <begin position="246"/>
        <end position="279"/>
    </location>
</feature>
<keyword evidence="2" id="KW-0732">Signal</keyword>
<dbReference type="Pfam" id="PF12770">
    <property type="entry name" value="CHAT"/>
    <property type="match status" value="1"/>
</dbReference>
<accession>A0A846H6L6</accession>
<evidence type="ECO:0000256" key="2">
    <source>
        <dbReference type="SAM" id="SignalP"/>
    </source>
</evidence>
<dbReference type="SUPFAM" id="SSF48452">
    <property type="entry name" value="TPR-like"/>
    <property type="match status" value="2"/>
</dbReference>
<sequence>MHRQSHRLTFVVLLTAVLMPFSAKLTAPFQASQVLAQTTDARKAEADRLKQQGIQQLDISQFEAALKSFQQALIIYREIKDRQGEGKALGNLGIAYANLGDYTKAIEYEQQWLAIAREIKDRQSEGKALGNLGLAYYYLGNYAKAIEYQQQHLAIAREIKDRQSEGKALGNLGLAYNFLGNYAKAIEYEQQDLAIAREIKDRQGEGAALNNLGVAYNSLGDYAKAIEYAQQVLLIVREIKDRQNEVAALGNLGVAYIDLGNYAKAIEYQKQSLAIAREIKDRQSEGNALNNLGLALFESGKLSLAESTLIEGIKVLESLRGGLEDINKVFISDTQRNTYRTLQQVLIAENKTDAALEIAERGRARAFVELLNKRVSANNSVVDKQLDPSIAQIKQTAKAQNATLVQYSIIYDAFKVEGKQQTHESELYIWVVKPTGEVTFRKADLKPLWQKENTTLDNFVTISRKSIGARGRGDGDVSYNPAVQAQNRFQQLHNLLIKPIADLLPTNPNQRVIFIPQGSLFLVPFPALQDTNGKYLIEKHTILTAPAIQVLDLTHRRRLGSREWGVGRGGILIVGNPTMPSVPFAPGEKPQQLDSLPGAETEAKAIASLFNTKAIIGNQATKTAIVQKMTKARIVHLATHGLLDDYKQLGVPGAIALAPSGNDNGLLTAYEILDLKLNAELVVLSACDTGRGRITGDGVIGLSRSLITAGVPSVMVSLWKVPDEPTASLMSEFYKNLQNNPDKATALRQAMLTTMKQNPQPLDWAAFTLIGESE</sequence>
<dbReference type="EMBL" id="JTCM02000016">
    <property type="protein sequence ID" value="NEU72925.1"/>
    <property type="molecule type" value="Genomic_DNA"/>
</dbReference>
<keyword evidence="5" id="KW-1185">Reference proteome</keyword>
<evidence type="ECO:0000256" key="1">
    <source>
        <dbReference type="PROSITE-ProRule" id="PRU00339"/>
    </source>
</evidence>
<dbReference type="InterPro" id="IPR019734">
    <property type="entry name" value="TPR_rpt"/>
</dbReference>
<comment type="caution">
    <text evidence="4">The sequence shown here is derived from an EMBL/GenBank/DDBJ whole genome shotgun (WGS) entry which is preliminary data.</text>
</comment>
<evidence type="ECO:0000259" key="3">
    <source>
        <dbReference type="Pfam" id="PF12770"/>
    </source>
</evidence>
<dbReference type="Gene3D" id="1.25.40.10">
    <property type="entry name" value="Tetratricopeptide repeat domain"/>
    <property type="match status" value="2"/>
</dbReference>
<feature type="repeat" description="TPR" evidence="1">
    <location>
        <begin position="86"/>
        <end position="119"/>
    </location>
</feature>
<dbReference type="InterPro" id="IPR024983">
    <property type="entry name" value="CHAT_dom"/>
</dbReference>
<dbReference type="PANTHER" id="PTHR10098">
    <property type="entry name" value="RAPSYN-RELATED"/>
    <property type="match status" value="1"/>
</dbReference>